<dbReference type="InterPro" id="IPR042174">
    <property type="entry name" value="RecF_2"/>
</dbReference>
<reference evidence="11" key="1">
    <citation type="submission" date="2018-05" db="EMBL/GenBank/DDBJ databases">
        <authorList>
            <person name="Lanie J.A."/>
            <person name="Ng W.-L."/>
            <person name="Kazmierczak K.M."/>
            <person name="Andrzejewski T.M."/>
            <person name="Davidsen T.M."/>
            <person name="Wayne K.J."/>
            <person name="Tettelin H."/>
            <person name="Glass J.I."/>
            <person name="Rusch D."/>
            <person name="Podicherti R."/>
            <person name="Tsui H.-C.T."/>
            <person name="Winkler M.E."/>
        </authorList>
    </citation>
    <scope>NUCLEOTIDE SEQUENCE</scope>
</reference>
<dbReference type="GO" id="GO:0005737">
    <property type="term" value="C:cytoplasm"/>
    <property type="evidence" value="ECO:0007669"/>
    <property type="project" value="UniProtKB-SubCell"/>
</dbReference>
<organism evidence="11">
    <name type="scientific">marine metagenome</name>
    <dbReference type="NCBI Taxonomy" id="408172"/>
    <lineage>
        <taxon>unclassified sequences</taxon>
        <taxon>metagenomes</taxon>
        <taxon>ecological metagenomes</taxon>
    </lineage>
</organism>
<dbReference type="InterPro" id="IPR018078">
    <property type="entry name" value="DNA-binding_RecF_CS"/>
</dbReference>
<evidence type="ECO:0000256" key="2">
    <source>
        <dbReference type="ARBA" id="ARBA00008016"/>
    </source>
</evidence>
<gene>
    <name evidence="11" type="ORF">METZ01_LOCUS281475</name>
</gene>
<evidence type="ECO:0000256" key="4">
    <source>
        <dbReference type="ARBA" id="ARBA00022490"/>
    </source>
</evidence>
<accession>A0A382L158</accession>
<dbReference type="Gene3D" id="3.40.50.300">
    <property type="entry name" value="P-loop containing nucleotide triphosphate hydrolases"/>
    <property type="match status" value="1"/>
</dbReference>
<dbReference type="GO" id="GO:0006302">
    <property type="term" value="P:double-strand break repair"/>
    <property type="evidence" value="ECO:0007669"/>
    <property type="project" value="TreeGrafter"/>
</dbReference>
<proteinExistence type="inferred from homology"/>
<keyword evidence="7" id="KW-0067">ATP-binding</keyword>
<feature type="region of interest" description="Disordered" evidence="9">
    <location>
        <begin position="246"/>
        <end position="265"/>
    </location>
</feature>
<dbReference type="InterPro" id="IPR001238">
    <property type="entry name" value="DNA-binding_RecF"/>
</dbReference>
<dbReference type="PANTHER" id="PTHR32182">
    <property type="entry name" value="DNA REPLICATION AND REPAIR PROTEIN RECF"/>
    <property type="match status" value="1"/>
</dbReference>
<evidence type="ECO:0000313" key="11">
    <source>
        <dbReference type="EMBL" id="SVC28621.1"/>
    </source>
</evidence>
<evidence type="ECO:0000256" key="7">
    <source>
        <dbReference type="ARBA" id="ARBA00022840"/>
    </source>
</evidence>
<dbReference type="InterPro" id="IPR003395">
    <property type="entry name" value="RecF/RecN/SMC_N"/>
</dbReference>
<keyword evidence="5" id="KW-0235">DNA replication</keyword>
<dbReference type="NCBIfam" id="TIGR00611">
    <property type="entry name" value="recf"/>
    <property type="match status" value="1"/>
</dbReference>
<keyword evidence="6" id="KW-0547">Nucleotide-binding</keyword>
<evidence type="ECO:0000256" key="8">
    <source>
        <dbReference type="ARBA" id="ARBA00023125"/>
    </source>
</evidence>
<dbReference type="PANTHER" id="PTHR32182:SF0">
    <property type="entry name" value="DNA REPLICATION AND REPAIR PROTEIN RECF"/>
    <property type="match status" value="1"/>
</dbReference>
<dbReference type="AlphaFoldDB" id="A0A382L158"/>
<dbReference type="GO" id="GO:0003697">
    <property type="term" value="F:single-stranded DNA binding"/>
    <property type="evidence" value="ECO:0007669"/>
    <property type="project" value="InterPro"/>
</dbReference>
<dbReference type="Pfam" id="PF02463">
    <property type="entry name" value="SMC_N"/>
    <property type="match status" value="1"/>
</dbReference>
<dbReference type="EMBL" id="UINC01083171">
    <property type="protein sequence ID" value="SVC28621.1"/>
    <property type="molecule type" value="Genomic_DNA"/>
</dbReference>
<dbReference type="HAMAP" id="MF_00365">
    <property type="entry name" value="RecF"/>
    <property type="match status" value="1"/>
</dbReference>
<dbReference type="SUPFAM" id="SSF52540">
    <property type="entry name" value="P-loop containing nucleoside triphosphate hydrolases"/>
    <property type="match status" value="1"/>
</dbReference>
<dbReference type="InterPro" id="IPR027417">
    <property type="entry name" value="P-loop_NTPase"/>
</dbReference>
<evidence type="ECO:0000256" key="6">
    <source>
        <dbReference type="ARBA" id="ARBA00022741"/>
    </source>
</evidence>
<dbReference type="GO" id="GO:0005524">
    <property type="term" value="F:ATP binding"/>
    <property type="evidence" value="ECO:0007669"/>
    <property type="project" value="UniProtKB-KW"/>
</dbReference>
<evidence type="ECO:0000256" key="5">
    <source>
        <dbReference type="ARBA" id="ARBA00022705"/>
    </source>
</evidence>
<sequence>MPLRRLWLTDFRNYISADVTFGDGVTVITGLNGQGKTNLVEAIAWLGRGSSFRGAPNEALIRNGSESAVIRAETGDGDRSTLLEVELVTKGRNRMQVNGNKVGRVRDLVGYFTTTIFGPDDLALLKGGPGERRAFLDDLLVDMDPRLHTTRTNLERVLRQRNTLLRQAGGQLTPGVGDSLDVWDSKLAETGEVLIAARQRLVNKLSPLVDDHLRVLSGGVSNASLAYEESWSGSNLAAALSEARRDDLRRGTTTVGPHRDEVSIT</sequence>
<keyword evidence="4" id="KW-0963">Cytoplasm</keyword>
<dbReference type="Gene3D" id="1.20.1050.90">
    <property type="entry name" value="RecF/RecN/SMC, N-terminal domain"/>
    <property type="match status" value="1"/>
</dbReference>
<dbReference type="GO" id="GO:0000731">
    <property type="term" value="P:DNA synthesis involved in DNA repair"/>
    <property type="evidence" value="ECO:0007669"/>
    <property type="project" value="TreeGrafter"/>
</dbReference>
<feature type="non-terminal residue" evidence="11">
    <location>
        <position position="265"/>
    </location>
</feature>
<keyword evidence="8" id="KW-0238">DNA-binding</keyword>
<evidence type="ECO:0000256" key="9">
    <source>
        <dbReference type="SAM" id="MobiDB-lite"/>
    </source>
</evidence>
<dbReference type="PROSITE" id="PS00617">
    <property type="entry name" value="RECF_1"/>
    <property type="match status" value="1"/>
</dbReference>
<comment type="subcellular location">
    <subcellularLocation>
        <location evidence="1">Cytoplasm</location>
    </subcellularLocation>
</comment>
<name>A0A382L158_9ZZZZ</name>
<feature type="domain" description="RecF/RecN/SMC N-terminal" evidence="10">
    <location>
        <begin position="3"/>
        <end position="219"/>
    </location>
</feature>
<evidence type="ECO:0000256" key="1">
    <source>
        <dbReference type="ARBA" id="ARBA00004496"/>
    </source>
</evidence>
<protein>
    <recommendedName>
        <fullName evidence="3">DNA replication and repair protein RecF</fullName>
    </recommendedName>
</protein>
<evidence type="ECO:0000256" key="3">
    <source>
        <dbReference type="ARBA" id="ARBA00020170"/>
    </source>
</evidence>
<evidence type="ECO:0000259" key="10">
    <source>
        <dbReference type="Pfam" id="PF02463"/>
    </source>
</evidence>
<dbReference type="GO" id="GO:0006260">
    <property type="term" value="P:DNA replication"/>
    <property type="evidence" value="ECO:0007669"/>
    <property type="project" value="UniProtKB-KW"/>
</dbReference>
<comment type="similarity">
    <text evidence="2">Belongs to the RecF family.</text>
</comment>